<evidence type="ECO:0000256" key="2">
    <source>
        <dbReference type="SAM" id="SignalP"/>
    </source>
</evidence>
<dbReference type="CDD" id="cd06503">
    <property type="entry name" value="ATP-synt_Fo_b"/>
    <property type="match status" value="1"/>
</dbReference>
<dbReference type="PANTHER" id="PTHR33445">
    <property type="entry name" value="ATP SYNTHASE SUBUNIT B', CHLOROPLASTIC"/>
    <property type="match status" value="1"/>
</dbReference>
<dbReference type="AlphaFoldDB" id="A0A812R4S8"/>
<feature type="coiled-coil region" evidence="1">
    <location>
        <begin position="26"/>
        <end position="78"/>
    </location>
</feature>
<evidence type="ECO:0000256" key="1">
    <source>
        <dbReference type="SAM" id="Coils"/>
    </source>
</evidence>
<comment type="caution">
    <text evidence="3">The sequence shown here is derived from an EMBL/GenBank/DDBJ whole genome shotgun (WGS) entry which is preliminary data.</text>
</comment>
<organism evidence="3 4">
    <name type="scientific">Symbiodinium pilosum</name>
    <name type="common">Dinoflagellate</name>
    <dbReference type="NCBI Taxonomy" id="2952"/>
    <lineage>
        <taxon>Eukaryota</taxon>
        <taxon>Sar</taxon>
        <taxon>Alveolata</taxon>
        <taxon>Dinophyceae</taxon>
        <taxon>Suessiales</taxon>
        <taxon>Symbiodiniaceae</taxon>
        <taxon>Symbiodinium</taxon>
    </lineage>
</organism>
<keyword evidence="4" id="KW-1185">Reference proteome</keyword>
<evidence type="ECO:0000313" key="4">
    <source>
        <dbReference type="Proteomes" id="UP000649617"/>
    </source>
</evidence>
<dbReference type="Proteomes" id="UP000649617">
    <property type="component" value="Unassembled WGS sequence"/>
</dbReference>
<dbReference type="PANTHER" id="PTHR33445:SF2">
    <property type="entry name" value="ATP SYNTHASE SUBUNIT B', CHLOROPLASTIC"/>
    <property type="match status" value="1"/>
</dbReference>
<evidence type="ECO:0000313" key="3">
    <source>
        <dbReference type="EMBL" id="CAE7419338.1"/>
    </source>
</evidence>
<dbReference type="EMBL" id="CAJNIZ010018991">
    <property type="protein sequence ID" value="CAE7419338.1"/>
    <property type="molecule type" value="Genomic_DNA"/>
</dbReference>
<keyword evidence="1" id="KW-0175">Coiled coil</keyword>
<reference evidence="3" key="1">
    <citation type="submission" date="2021-02" db="EMBL/GenBank/DDBJ databases">
        <authorList>
            <person name="Dougan E. K."/>
            <person name="Rhodes N."/>
            <person name="Thang M."/>
            <person name="Chan C."/>
        </authorList>
    </citation>
    <scope>NUCLEOTIDE SEQUENCE</scope>
</reference>
<proteinExistence type="predicted"/>
<dbReference type="InterPro" id="IPR050059">
    <property type="entry name" value="ATP_synthase_B_chain"/>
</dbReference>
<accession>A0A812R4S8</accession>
<sequence length="137" mass="14947">MADAGMFDFGLTLPFVLNALFYAPVSEEVEERNAKLLQTLSEATDMLAEADEMQVQYTAEIKEAREKAAKELADARSKTESLIQSQMTAAADAREKKAAEVKVKLTAEMDSKISASEPEIIKRKDSFVKATLAGVGL</sequence>
<feature type="signal peptide" evidence="2">
    <location>
        <begin position="1"/>
        <end position="18"/>
    </location>
</feature>
<dbReference type="OrthoDB" id="3819at2759"/>
<name>A0A812R4S8_SYMPI</name>
<keyword evidence="2" id="KW-0732">Signal</keyword>
<gene>
    <name evidence="3" type="primary">atpF2</name>
    <name evidence="3" type="ORF">SPIL2461_LOCUS10318</name>
</gene>
<feature type="chain" id="PRO_5032932745" evidence="2">
    <location>
        <begin position="19"/>
        <end position="137"/>
    </location>
</feature>
<protein>
    <submittedName>
        <fullName evidence="3">AtpF2 protein</fullName>
    </submittedName>
</protein>
<dbReference type="GO" id="GO:0046961">
    <property type="term" value="F:proton-transporting ATPase activity, rotational mechanism"/>
    <property type="evidence" value="ECO:0007669"/>
    <property type="project" value="TreeGrafter"/>
</dbReference>